<comment type="caution">
    <text evidence="3">The sequence shown here is derived from an EMBL/GenBank/DDBJ whole genome shotgun (WGS) entry which is preliminary data.</text>
</comment>
<name>A0A8K0ST65_9HYPO</name>
<dbReference type="PANTHER" id="PTHR33928">
    <property type="entry name" value="POLYGALACTURONASE QRT3"/>
    <property type="match status" value="1"/>
</dbReference>
<accession>A0A8K0ST65</accession>
<organism evidence="3 4">
    <name type="scientific">Stachybotrys elegans</name>
    <dbReference type="NCBI Taxonomy" id="80388"/>
    <lineage>
        <taxon>Eukaryota</taxon>
        <taxon>Fungi</taxon>
        <taxon>Dikarya</taxon>
        <taxon>Ascomycota</taxon>
        <taxon>Pezizomycotina</taxon>
        <taxon>Sordariomycetes</taxon>
        <taxon>Hypocreomycetidae</taxon>
        <taxon>Hypocreales</taxon>
        <taxon>Stachybotryaceae</taxon>
        <taxon>Stachybotrys</taxon>
    </lineage>
</organism>
<sequence>MVVVSWLILLLYLSGLSAAGFWMEDMKHLGKSPYHPDPSYQVFRNVKDFGAAGDGVHDDTDAINQAISWGQRCEPGVCRGSTIAPAVVYFPPGTYLISNSIIDLFYTQLIGDPVNRPVIKASPSFPEYSFGLIDSNPYQPNSALAWNSTNAFFRQIRNLIIDTSALPPDFPAVGIHWPSSQATAITNCIFQLSTAPGNTHTGLFIEEGSGGLLNDLYFYGGGKAAIFGNQQYTARNLWFFNADVAIHIPWNWSWTFKSLYITDCRVGIQMDQDQKSTGSLTLLDSEFHNVDVGIITTRPILETNGTNGTLVMENVQFNAVNKAVQSPDGIALDSNNWRQGVNDLFIMGHLADENGIFGQTGYYASPSSRNPRLVNGIKYFERSKPHYSDIPAQGFYSARLFGATGDGSTDDTQALNALFNSASSNGTIAFLDAGVYVVTDTILIPPNTRVVGEALTAIIMASGSNFQDMANPRPVVQVGRSGDVGYIEWSDTFVSTRGPCAGAILIEYNLFTNGTPSGMWDVHTRIGGFAGTSLQVAECPAIKEDYSINSACIAAYMSMRVTESAGGLYSENCWFWVADHDLEDQQYSRITIYAGRGLLIESSRGQFWFSASGSEHHVLYQYQLSSTRDVYIGHMQTESAYYQPLPLARLPFPALQQINDPNFELSCQSDPTEANCEMGWGLRIMNSSNVAVYGAGIYSFFDMYSDKCAAKDSEYDCQTRIVEIAGSTDGIKLVGLSTVGTTVMITENSTDRIGARINNSTFADTLALYQPQ</sequence>
<evidence type="ECO:0000313" key="4">
    <source>
        <dbReference type="Proteomes" id="UP000813444"/>
    </source>
</evidence>
<reference evidence="3" key="1">
    <citation type="journal article" date="2021" name="Nat. Commun.">
        <title>Genetic determinants of endophytism in the Arabidopsis root mycobiome.</title>
        <authorList>
            <person name="Mesny F."/>
            <person name="Miyauchi S."/>
            <person name="Thiergart T."/>
            <person name="Pickel B."/>
            <person name="Atanasova L."/>
            <person name="Karlsson M."/>
            <person name="Huettel B."/>
            <person name="Barry K.W."/>
            <person name="Haridas S."/>
            <person name="Chen C."/>
            <person name="Bauer D."/>
            <person name="Andreopoulos W."/>
            <person name="Pangilinan J."/>
            <person name="LaButti K."/>
            <person name="Riley R."/>
            <person name="Lipzen A."/>
            <person name="Clum A."/>
            <person name="Drula E."/>
            <person name="Henrissat B."/>
            <person name="Kohler A."/>
            <person name="Grigoriev I.V."/>
            <person name="Martin F.M."/>
            <person name="Hacquard S."/>
        </authorList>
    </citation>
    <scope>NUCLEOTIDE SEQUENCE</scope>
    <source>
        <strain evidence="3">MPI-CAGE-CH-0235</strain>
    </source>
</reference>
<dbReference type="InterPro" id="IPR011050">
    <property type="entry name" value="Pectin_lyase_fold/virulence"/>
</dbReference>
<keyword evidence="1" id="KW-0732">Signal</keyword>
<feature type="signal peptide" evidence="1">
    <location>
        <begin position="1"/>
        <end position="18"/>
    </location>
</feature>
<dbReference type="EMBL" id="JAGPNK010000008">
    <property type="protein sequence ID" value="KAH7316554.1"/>
    <property type="molecule type" value="Genomic_DNA"/>
</dbReference>
<dbReference type="OrthoDB" id="1046782at2759"/>
<protein>
    <submittedName>
        <fullName evidence="3">Pectate lyase superfamily protein-domain-containing protein</fullName>
    </submittedName>
</protein>
<feature type="domain" description="Rhamnogalacturonase A/B/Epimerase-like pectate lyase" evidence="2">
    <location>
        <begin position="397"/>
        <end position="467"/>
    </location>
</feature>
<dbReference type="AlphaFoldDB" id="A0A8K0ST65"/>
<keyword evidence="4" id="KW-1185">Reference proteome</keyword>
<keyword evidence="3" id="KW-0456">Lyase</keyword>
<dbReference type="GO" id="GO:0004650">
    <property type="term" value="F:polygalacturonase activity"/>
    <property type="evidence" value="ECO:0007669"/>
    <property type="project" value="InterPro"/>
</dbReference>
<dbReference type="GO" id="GO:0016829">
    <property type="term" value="F:lyase activity"/>
    <property type="evidence" value="ECO:0007669"/>
    <property type="project" value="UniProtKB-KW"/>
</dbReference>
<dbReference type="Proteomes" id="UP000813444">
    <property type="component" value="Unassembled WGS sequence"/>
</dbReference>
<dbReference type="Gene3D" id="2.160.20.10">
    <property type="entry name" value="Single-stranded right-handed beta-helix, Pectin lyase-like"/>
    <property type="match status" value="2"/>
</dbReference>
<dbReference type="InterPro" id="IPR012334">
    <property type="entry name" value="Pectin_lyas_fold"/>
</dbReference>
<dbReference type="Pfam" id="PF12708">
    <property type="entry name" value="Pect-lyase_RHGA_epim"/>
    <property type="match status" value="2"/>
</dbReference>
<dbReference type="InterPro" id="IPR024535">
    <property type="entry name" value="RHGA/B-epi-like_pectate_lyase"/>
</dbReference>
<feature type="domain" description="Rhamnogalacturonase A/B/Epimerase-like pectate lyase" evidence="2">
    <location>
        <begin position="43"/>
        <end position="268"/>
    </location>
</feature>
<gene>
    <name evidence="3" type="ORF">B0I35DRAFT_393492</name>
</gene>
<dbReference type="PANTHER" id="PTHR33928:SF2">
    <property type="entry name" value="PECTATE LYASE SUPERFAMILY PROTEIN DOMAIN-CONTAINING PROTEIN-RELATED"/>
    <property type="match status" value="1"/>
</dbReference>
<dbReference type="SUPFAM" id="SSF51126">
    <property type="entry name" value="Pectin lyase-like"/>
    <property type="match status" value="2"/>
</dbReference>
<feature type="chain" id="PRO_5035452280" evidence="1">
    <location>
        <begin position="19"/>
        <end position="772"/>
    </location>
</feature>
<dbReference type="InterPro" id="IPR039279">
    <property type="entry name" value="QRT3-like"/>
</dbReference>
<evidence type="ECO:0000313" key="3">
    <source>
        <dbReference type="EMBL" id="KAH7316554.1"/>
    </source>
</evidence>
<dbReference type="CDD" id="cd23668">
    <property type="entry name" value="GH55_beta13glucanase-like"/>
    <property type="match status" value="1"/>
</dbReference>
<evidence type="ECO:0000256" key="1">
    <source>
        <dbReference type="SAM" id="SignalP"/>
    </source>
</evidence>
<proteinExistence type="predicted"/>
<evidence type="ECO:0000259" key="2">
    <source>
        <dbReference type="Pfam" id="PF12708"/>
    </source>
</evidence>